<evidence type="ECO:0000313" key="3">
    <source>
        <dbReference type="EMBL" id="OTG06312.1"/>
    </source>
</evidence>
<sequence>MPTITLHIGSSFNGCYTPIVGLPWLIFLSSPPIKHHRRFYPPPFRLQPHHPAEPLMQPSIVEGYLQVDMVGIDRQRKKLTRIWNLLTLVLVASTLVATRMKALLKFLQPNKVSRIPTGSSNNVMLELQECNVGIAEREVSKSE</sequence>
<dbReference type="EMBL" id="CM007901">
    <property type="protein sequence ID" value="OTG06312.1"/>
    <property type="molecule type" value="Genomic_DNA"/>
</dbReference>
<protein>
    <submittedName>
        <fullName evidence="3">Uncharacterized protein</fullName>
    </submittedName>
</protein>
<keyword evidence="4" id="KW-1185">Reference proteome</keyword>
<keyword evidence="1" id="KW-0472">Membrane</keyword>
<accession>A0A251T6M4</accession>
<organism evidence="3 4">
    <name type="scientific">Helianthus annuus</name>
    <name type="common">Common sunflower</name>
    <dbReference type="NCBI Taxonomy" id="4232"/>
    <lineage>
        <taxon>Eukaryota</taxon>
        <taxon>Viridiplantae</taxon>
        <taxon>Streptophyta</taxon>
        <taxon>Embryophyta</taxon>
        <taxon>Tracheophyta</taxon>
        <taxon>Spermatophyta</taxon>
        <taxon>Magnoliopsida</taxon>
        <taxon>eudicotyledons</taxon>
        <taxon>Gunneridae</taxon>
        <taxon>Pentapetalae</taxon>
        <taxon>asterids</taxon>
        <taxon>campanulids</taxon>
        <taxon>Asterales</taxon>
        <taxon>Asteraceae</taxon>
        <taxon>Asteroideae</taxon>
        <taxon>Heliantheae alliance</taxon>
        <taxon>Heliantheae</taxon>
        <taxon>Helianthus</taxon>
    </lineage>
</organism>
<feature type="transmembrane region" description="Helical" evidence="1">
    <location>
        <begin position="82"/>
        <end position="100"/>
    </location>
</feature>
<dbReference type="EMBL" id="MNCJ02000327">
    <property type="protein sequence ID" value="KAF5779746.1"/>
    <property type="molecule type" value="Genomic_DNA"/>
</dbReference>
<reference evidence="2 4" key="1">
    <citation type="journal article" date="2017" name="Nature">
        <title>The sunflower genome provides insights into oil metabolism, flowering and Asterid evolution.</title>
        <authorList>
            <person name="Badouin H."/>
            <person name="Gouzy J."/>
            <person name="Grassa C.J."/>
            <person name="Murat F."/>
            <person name="Staton S.E."/>
            <person name="Cottret L."/>
            <person name="Lelandais-Briere C."/>
            <person name="Owens G.L."/>
            <person name="Carrere S."/>
            <person name="Mayjonade B."/>
            <person name="Legrand L."/>
            <person name="Gill N."/>
            <person name="Kane N.C."/>
            <person name="Bowers J.E."/>
            <person name="Hubner S."/>
            <person name="Bellec A."/>
            <person name="Berard A."/>
            <person name="Berges H."/>
            <person name="Blanchet N."/>
            <person name="Boniface M.C."/>
            <person name="Brunel D."/>
            <person name="Catrice O."/>
            <person name="Chaidir N."/>
            <person name="Claudel C."/>
            <person name="Donnadieu C."/>
            <person name="Faraut T."/>
            <person name="Fievet G."/>
            <person name="Helmstetter N."/>
            <person name="King M."/>
            <person name="Knapp S.J."/>
            <person name="Lai Z."/>
            <person name="Le Paslier M.C."/>
            <person name="Lippi Y."/>
            <person name="Lorenzon L."/>
            <person name="Mandel J.R."/>
            <person name="Marage G."/>
            <person name="Marchand G."/>
            <person name="Marquand E."/>
            <person name="Bret-Mestries E."/>
            <person name="Morien E."/>
            <person name="Nambeesan S."/>
            <person name="Nguyen T."/>
            <person name="Pegot-Espagnet P."/>
            <person name="Pouilly N."/>
            <person name="Raftis F."/>
            <person name="Sallet E."/>
            <person name="Schiex T."/>
            <person name="Thomas J."/>
            <person name="Vandecasteele C."/>
            <person name="Vares D."/>
            <person name="Vear F."/>
            <person name="Vautrin S."/>
            <person name="Crespi M."/>
            <person name="Mangin B."/>
            <person name="Burke J.M."/>
            <person name="Salse J."/>
            <person name="Munos S."/>
            <person name="Vincourt P."/>
            <person name="Rieseberg L.H."/>
            <person name="Langlade N.B."/>
        </authorList>
    </citation>
    <scope>NUCLEOTIDE SEQUENCE [LARGE SCALE GENOMIC DNA]</scope>
    <source>
        <strain evidence="4">cv. SF193</strain>
        <tissue evidence="2">Leaves</tissue>
    </source>
</reference>
<proteinExistence type="predicted"/>
<name>A0A251T6M4_HELAN</name>
<dbReference type="Gramene" id="mRNA:HanXRQr2_Chr12g0563111">
    <property type="protein sequence ID" value="mRNA:HanXRQr2_Chr12g0563111"/>
    <property type="gene ID" value="HanXRQr2_Chr12g0563111"/>
</dbReference>
<keyword evidence="1" id="KW-1133">Transmembrane helix</keyword>
<reference evidence="2" key="3">
    <citation type="submission" date="2020-06" db="EMBL/GenBank/DDBJ databases">
        <title>Helianthus annuus Genome sequencing and assembly Release 2.</title>
        <authorList>
            <person name="Gouzy J."/>
            <person name="Langlade N."/>
            <person name="Munos S."/>
        </authorList>
    </citation>
    <scope>NUCLEOTIDE SEQUENCE</scope>
    <source>
        <tissue evidence="2">Leaves</tissue>
    </source>
</reference>
<evidence type="ECO:0000313" key="2">
    <source>
        <dbReference type="EMBL" id="KAF5779746.1"/>
    </source>
</evidence>
<keyword evidence="1" id="KW-0812">Transmembrane</keyword>
<feature type="transmembrane region" description="Helical" evidence="1">
    <location>
        <begin position="6"/>
        <end position="28"/>
    </location>
</feature>
<dbReference type="Proteomes" id="UP000215914">
    <property type="component" value="Chromosome 12"/>
</dbReference>
<dbReference type="InParanoid" id="A0A251T6M4"/>
<dbReference type="AlphaFoldDB" id="A0A251T6M4"/>
<evidence type="ECO:0000313" key="4">
    <source>
        <dbReference type="Proteomes" id="UP000215914"/>
    </source>
</evidence>
<reference evidence="3" key="2">
    <citation type="submission" date="2017-02" db="EMBL/GenBank/DDBJ databases">
        <title>Sunflower complete genome.</title>
        <authorList>
            <person name="Langlade N."/>
            <person name="Munos S."/>
        </authorList>
    </citation>
    <scope>NUCLEOTIDE SEQUENCE [LARGE SCALE GENOMIC DNA]</scope>
    <source>
        <tissue evidence="3">Leaves</tissue>
    </source>
</reference>
<gene>
    <name evidence="3" type="ORF">HannXRQ_Chr12g0383431</name>
    <name evidence="2" type="ORF">HanXRQr2_Chr12g0563111</name>
</gene>
<evidence type="ECO:0000256" key="1">
    <source>
        <dbReference type="SAM" id="Phobius"/>
    </source>
</evidence>